<accession>A0A9W8BN01</accession>
<evidence type="ECO:0000256" key="1">
    <source>
        <dbReference type="SAM" id="MobiDB-lite"/>
    </source>
</evidence>
<reference evidence="2" key="1">
    <citation type="submission" date="2022-07" db="EMBL/GenBank/DDBJ databases">
        <title>Phylogenomic reconstructions and comparative analyses of Kickxellomycotina fungi.</title>
        <authorList>
            <person name="Reynolds N.K."/>
            <person name="Stajich J.E."/>
            <person name="Barry K."/>
            <person name="Grigoriev I.V."/>
            <person name="Crous P."/>
            <person name="Smith M.E."/>
        </authorList>
    </citation>
    <scope>NUCLEOTIDE SEQUENCE</scope>
    <source>
        <strain evidence="2">IMI 214461</strain>
    </source>
</reference>
<dbReference type="Proteomes" id="UP001150907">
    <property type="component" value="Unassembled WGS sequence"/>
</dbReference>
<proteinExistence type="predicted"/>
<evidence type="ECO:0000313" key="3">
    <source>
        <dbReference type="Proteomes" id="UP001150907"/>
    </source>
</evidence>
<evidence type="ECO:0000313" key="2">
    <source>
        <dbReference type="EMBL" id="KAJ2008312.1"/>
    </source>
</evidence>
<dbReference type="OrthoDB" id="5569069at2759"/>
<protein>
    <submittedName>
        <fullName evidence="2">Uncharacterized protein</fullName>
    </submittedName>
</protein>
<organism evidence="2 3">
    <name type="scientific">Coemansia thaxteri</name>
    <dbReference type="NCBI Taxonomy" id="2663907"/>
    <lineage>
        <taxon>Eukaryota</taxon>
        <taxon>Fungi</taxon>
        <taxon>Fungi incertae sedis</taxon>
        <taxon>Zoopagomycota</taxon>
        <taxon>Kickxellomycotina</taxon>
        <taxon>Kickxellomycetes</taxon>
        <taxon>Kickxellales</taxon>
        <taxon>Kickxellaceae</taxon>
        <taxon>Coemansia</taxon>
    </lineage>
</organism>
<name>A0A9W8BN01_9FUNG</name>
<gene>
    <name evidence="2" type="ORF">H4R26_000254</name>
</gene>
<dbReference type="EMBL" id="JANBQF010000007">
    <property type="protein sequence ID" value="KAJ2008312.1"/>
    <property type="molecule type" value="Genomic_DNA"/>
</dbReference>
<feature type="region of interest" description="Disordered" evidence="1">
    <location>
        <begin position="1"/>
        <end position="36"/>
    </location>
</feature>
<dbReference type="AlphaFoldDB" id="A0A9W8BN01"/>
<sequence length="275" mass="30377">MSTNEDEGENAFPTEQKSAEEDSFIADTPADTDTGTEAPQLSLKQIYGMLCWLQVGDNSKRWKEQPLEACKQAVTECPHLADTDASQLCQQMDMINSQREKIIAEHRKKDGSGDIASGSVGEGVRVYPGGPLFAIVDYALSGHCAASSSDVVKMQGTGGLLSNQQNAMSNGGVGPVRQPRQHSRFDPLLGSGDLVERARRLTPAEIRQMRDEVAIRREIATRDAVLLADWMALRRRELEAKEMRLRDLIRGNRDAGSMDALLRFESYIDSIHDDI</sequence>
<keyword evidence="3" id="KW-1185">Reference proteome</keyword>
<comment type="caution">
    <text evidence="2">The sequence shown here is derived from an EMBL/GenBank/DDBJ whole genome shotgun (WGS) entry which is preliminary data.</text>
</comment>